<organism evidence="1 2">
    <name type="scientific">Spirosoma utsteinense</name>
    <dbReference type="NCBI Taxonomy" id="2585773"/>
    <lineage>
        <taxon>Bacteria</taxon>
        <taxon>Pseudomonadati</taxon>
        <taxon>Bacteroidota</taxon>
        <taxon>Cytophagia</taxon>
        <taxon>Cytophagales</taxon>
        <taxon>Cytophagaceae</taxon>
        <taxon>Spirosoma</taxon>
    </lineage>
</organism>
<dbReference type="EMBL" id="VFIA01000014">
    <property type="protein sequence ID" value="MBC3792164.1"/>
    <property type="molecule type" value="Genomic_DNA"/>
</dbReference>
<protein>
    <submittedName>
        <fullName evidence="1">Uncharacterized protein</fullName>
    </submittedName>
</protein>
<gene>
    <name evidence="1" type="ORF">FH603_2674</name>
</gene>
<evidence type="ECO:0000313" key="2">
    <source>
        <dbReference type="Proteomes" id="UP000700732"/>
    </source>
</evidence>
<accession>A0ABR6W6F2</accession>
<reference evidence="1 2" key="1">
    <citation type="submission" date="2019-06" db="EMBL/GenBank/DDBJ databases">
        <title>Spirosoma utsteinense sp. nov. isolated from Antarctic ice-free soils.</title>
        <authorList>
            <person name="Tahon G."/>
        </authorList>
    </citation>
    <scope>NUCLEOTIDE SEQUENCE [LARGE SCALE GENOMIC DNA]</scope>
    <source>
        <strain evidence="1 2">LMG 31447</strain>
    </source>
</reference>
<proteinExistence type="predicted"/>
<dbReference type="Proteomes" id="UP000700732">
    <property type="component" value="Unassembled WGS sequence"/>
</dbReference>
<sequence length="39" mass="4450">MIKQQIYILIAITYFQGVLATHKGKTLSLPQQKHTPLLN</sequence>
<name>A0ABR6W6F2_9BACT</name>
<evidence type="ECO:0000313" key="1">
    <source>
        <dbReference type="EMBL" id="MBC3792164.1"/>
    </source>
</evidence>
<comment type="caution">
    <text evidence="1">The sequence shown here is derived from an EMBL/GenBank/DDBJ whole genome shotgun (WGS) entry which is preliminary data.</text>
</comment>
<keyword evidence="2" id="KW-1185">Reference proteome</keyword>